<protein>
    <submittedName>
        <fullName evidence="1">Uncharacterized protein</fullName>
    </submittedName>
</protein>
<reference evidence="1 2" key="1">
    <citation type="submission" date="2015-01" db="EMBL/GenBank/DDBJ databases">
        <title>Evolution of Trichinella species and genotypes.</title>
        <authorList>
            <person name="Korhonen P.K."/>
            <person name="Edoardo P."/>
            <person name="Giuseppe L.R."/>
            <person name="Gasser R.B."/>
        </authorList>
    </citation>
    <scope>NUCLEOTIDE SEQUENCE [LARGE SCALE GENOMIC DNA]</scope>
    <source>
        <strain evidence="1">ISS588</strain>
    </source>
</reference>
<keyword evidence="2" id="KW-1185">Reference proteome</keyword>
<name>A0A0V1G8Q6_TRIPS</name>
<sequence>MSLVALYPFSRDGRIRHTSSYRTQEILLAFFSKVHECTNQQINE</sequence>
<gene>
    <name evidence="1" type="ORF">T4B_13877</name>
</gene>
<dbReference type="Proteomes" id="UP000054805">
    <property type="component" value="Unassembled WGS sequence"/>
</dbReference>
<organism evidence="1 2">
    <name type="scientific">Trichinella pseudospiralis</name>
    <name type="common">Parasitic roundworm</name>
    <dbReference type="NCBI Taxonomy" id="6337"/>
    <lineage>
        <taxon>Eukaryota</taxon>
        <taxon>Metazoa</taxon>
        <taxon>Ecdysozoa</taxon>
        <taxon>Nematoda</taxon>
        <taxon>Enoplea</taxon>
        <taxon>Dorylaimia</taxon>
        <taxon>Trichinellida</taxon>
        <taxon>Trichinellidae</taxon>
        <taxon>Trichinella</taxon>
    </lineage>
</organism>
<evidence type="ECO:0000313" key="1">
    <source>
        <dbReference type="EMBL" id="KRY94676.1"/>
    </source>
</evidence>
<comment type="caution">
    <text evidence="1">The sequence shown here is derived from an EMBL/GenBank/DDBJ whole genome shotgun (WGS) entry which is preliminary data.</text>
</comment>
<evidence type="ECO:0000313" key="2">
    <source>
        <dbReference type="Proteomes" id="UP000054805"/>
    </source>
</evidence>
<dbReference type="EMBL" id="JYDS01005069">
    <property type="protein sequence ID" value="KRY94676.1"/>
    <property type="molecule type" value="Genomic_DNA"/>
</dbReference>
<dbReference type="AlphaFoldDB" id="A0A0V1G8Q6"/>
<proteinExistence type="predicted"/>
<accession>A0A0V1G8Q6</accession>
<feature type="non-terminal residue" evidence="1">
    <location>
        <position position="44"/>
    </location>
</feature>